<proteinExistence type="predicted"/>
<reference evidence="1" key="1">
    <citation type="submission" date="2020-08" db="EMBL/GenBank/DDBJ databases">
        <title>Multicomponent nature underlies the extraordinary mechanical properties of spider dragline silk.</title>
        <authorList>
            <person name="Kono N."/>
            <person name="Nakamura H."/>
            <person name="Mori M."/>
            <person name="Yoshida Y."/>
            <person name="Ohtoshi R."/>
            <person name="Malay A.D."/>
            <person name="Moran D.A.P."/>
            <person name="Tomita M."/>
            <person name="Numata K."/>
            <person name="Arakawa K."/>
        </authorList>
    </citation>
    <scope>NUCLEOTIDE SEQUENCE</scope>
</reference>
<sequence>MVRTFNPQRVVKQTKWVAVFPRRFCLSFPSYPYQTSNFNPFPSVVGDRFFPPSPSPFNVIPTRVGSKQRSSFSLTQSLPHPINPFLGPYPFAMIFSLIGCHSQSRSRCATAAPL</sequence>
<dbReference type="AlphaFoldDB" id="A0A8X6UAZ4"/>
<organism evidence="1 2">
    <name type="scientific">Nephila pilipes</name>
    <name type="common">Giant wood spider</name>
    <name type="synonym">Nephila maculata</name>
    <dbReference type="NCBI Taxonomy" id="299642"/>
    <lineage>
        <taxon>Eukaryota</taxon>
        <taxon>Metazoa</taxon>
        <taxon>Ecdysozoa</taxon>
        <taxon>Arthropoda</taxon>
        <taxon>Chelicerata</taxon>
        <taxon>Arachnida</taxon>
        <taxon>Araneae</taxon>
        <taxon>Araneomorphae</taxon>
        <taxon>Entelegynae</taxon>
        <taxon>Araneoidea</taxon>
        <taxon>Nephilidae</taxon>
        <taxon>Nephila</taxon>
    </lineage>
</organism>
<evidence type="ECO:0000313" key="2">
    <source>
        <dbReference type="Proteomes" id="UP000887013"/>
    </source>
</evidence>
<evidence type="ECO:0000313" key="1">
    <source>
        <dbReference type="EMBL" id="GFT99547.1"/>
    </source>
</evidence>
<name>A0A8X6UAZ4_NEPPI</name>
<keyword evidence="2" id="KW-1185">Reference proteome</keyword>
<dbReference type="EMBL" id="BMAW01026942">
    <property type="protein sequence ID" value="GFT99547.1"/>
    <property type="molecule type" value="Genomic_DNA"/>
</dbReference>
<protein>
    <submittedName>
        <fullName evidence="1">Uncharacterized protein</fullName>
    </submittedName>
</protein>
<gene>
    <name evidence="1" type="ORF">NPIL_234711</name>
</gene>
<accession>A0A8X6UAZ4</accession>
<comment type="caution">
    <text evidence="1">The sequence shown here is derived from an EMBL/GenBank/DDBJ whole genome shotgun (WGS) entry which is preliminary data.</text>
</comment>
<dbReference type="Proteomes" id="UP000887013">
    <property type="component" value="Unassembled WGS sequence"/>
</dbReference>